<feature type="compositionally biased region" description="Basic and acidic residues" evidence="1">
    <location>
        <begin position="453"/>
        <end position="471"/>
    </location>
</feature>
<feature type="compositionally biased region" description="Basic residues" evidence="1">
    <location>
        <begin position="472"/>
        <end position="485"/>
    </location>
</feature>
<dbReference type="PANTHER" id="PTHR30121">
    <property type="entry name" value="UNCHARACTERIZED PROTEIN YJGR-RELATED"/>
    <property type="match status" value="1"/>
</dbReference>
<dbReference type="InterPro" id="IPR051162">
    <property type="entry name" value="T4SS_component"/>
</dbReference>
<dbReference type="Proteomes" id="UP001138894">
    <property type="component" value="Unassembled WGS sequence"/>
</dbReference>
<keyword evidence="4" id="KW-1185">Reference proteome</keyword>
<dbReference type="Pfam" id="PF05872">
    <property type="entry name" value="HerA_C"/>
    <property type="match status" value="1"/>
</dbReference>
<evidence type="ECO:0000313" key="3">
    <source>
        <dbReference type="EMBL" id="MBV7269994.1"/>
    </source>
</evidence>
<dbReference type="RefSeq" id="WP_218546924.1">
    <property type="nucleotide sequence ID" value="NZ_JAGSPD010000010.1"/>
</dbReference>
<protein>
    <submittedName>
        <fullName evidence="3">DUF853 family protein</fullName>
    </submittedName>
</protein>
<accession>A0A9X1JQM7</accession>
<feature type="region of interest" description="Disordered" evidence="1">
    <location>
        <begin position="453"/>
        <end position="490"/>
    </location>
</feature>
<proteinExistence type="predicted"/>
<evidence type="ECO:0000259" key="2">
    <source>
        <dbReference type="Pfam" id="PF05872"/>
    </source>
</evidence>
<dbReference type="InterPro" id="IPR033186">
    <property type="entry name" value="HerA_C"/>
</dbReference>
<dbReference type="AlphaFoldDB" id="A0A9X1JQM7"/>
<gene>
    <name evidence="3" type="ORF">KCG49_12415</name>
</gene>
<comment type="caution">
    <text evidence="3">The sequence shown here is derived from an EMBL/GenBank/DDBJ whole genome shotgun (WGS) entry which is preliminary data.</text>
</comment>
<dbReference type="EMBL" id="JAGSPD010000010">
    <property type="protein sequence ID" value="MBV7269994.1"/>
    <property type="molecule type" value="Genomic_DNA"/>
</dbReference>
<dbReference type="CDD" id="cd01983">
    <property type="entry name" value="SIMIBI"/>
    <property type="match status" value="1"/>
</dbReference>
<evidence type="ECO:0000313" key="4">
    <source>
        <dbReference type="Proteomes" id="UP001138894"/>
    </source>
</evidence>
<evidence type="ECO:0000256" key="1">
    <source>
        <dbReference type="SAM" id="MobiDB-lite"/>
    </source>
</evidence>
<sequence>MTNSDKFIKDIAEGNTFKGDYITLGAAMLDGETKTNAYVNVPLKTMNRHGLIAGATGTGKTKTLQVLAENLSEKGVPVLLMDIKGDLSGLAKPSPGHPKIDERHEKIGLPFDPKSFPVEIMTLSEQDGVRLRATISEFGPVLISRILGVTETQAGIISVIFKYCDDNKLPLLDLKDFKKMLQYATNEGKKEFEEAYGRISTASTGAILRKLIEIEQQGGDLFFGETSFDTQDLLRIDENGRGYINIIRLTDIQDRPKLFSTFMLSLLAEIYSTFPEQGDSGRPELIMFIDEAHLIFNEASDALLNQIESIVKLIRSKGVGLYFVTQNPTDVPEAVLGQLGLKVQHALRAFTAKDRKAIKLTAQNYPDTDYYDTAEVLTSLGIGEALVSALNEKGKPTPLAATMMRAPMSRMDILTESELSALLAQSQLARKYNKEVDRESAYEMLNEKIKQAEAEEAQQKAKEEKEALKRAESKRKSHSTRRRSNRQNPIVKVLSSPTVIRSVLGILTKMLK</sequence>
<organism evidence="3 4">
    <name type="scientific">Winogradskyella luteola</name>
    <dbReference type="NCBI Taxonomy" id="2828330"/>
    <lineage>
        <taxon>Bacteria</taxon>
        <taxon>Pseudomonadati</taxon>
        <taxon>Bacteroidota</taxon>
        <taxon>Flavobacteriia</taxon>
        <taxon>Flavobacteriales</taxon>
        <taxon>Flavobacteriaceae</taxon>
        <taxon>Winogradskyella</taxon>
    </lineage>
</organism>
<name>A0A9X1JQM7_9FLAO</name>
<reference evidence="3" key="1">
    <citation type="submission" date="2021-04" db="EMBL/GenBank/DDBJ databases">
        <authorList>
            <person name="Pira H."/>
            <person name="Risdian C."/>
            <person name="Wink J."/>
        </authorList>
    </citation>
    <scope>NUCLEOTIDE SEQUENCE</scope>
    <source>
        <strain evidence="3">WHY3</strain>
    </source>
</reference>
<dbReference type="PANTHER" id="PTHR30121:SF6">
    <property type="entry name" value="SLR6007 PROTEIN"/>
    <property type="match status" value="1"/>
</dbReference>
<feature type="domain" description="Helicase HerA-like C-terminal" evidence="2">
    <location>
        <begin position="31"/>
        <end position="509"/>
    </location>
</feature>